<evidence type="ECO:0000259" key="1">
    <source>
        <dbReference type="Pfam" id="PF07615"/>
    </source>
</evidence>
<protein>
    <submittedName>
        <fullName evidence="2">HMP/thiamine-binding protein ykoF</fullName>
    </submittedName>
</protein>
<feature type="domain" description="Thiamin/hydroxymethyl pyrimidine-binding YkoF putative" evidence="1">
    <location>
        <begin position="13"/>
        <end position="90"/>
    </location>
</feature>
<dbReference type="STRING" id="1385512.N784_16210"/>
<sequence>MKERNCTSTRRVARCSFALYPMTDRFVDIITEALTSVDTTNVEMKTDDLGTYVEGAIQHVFDVTKALFLQAANTGHHVIFSGTFSIGCPGHAPQAVSASTNDACLNKETSKQIEQEVAARFALYPLGVSDYMHIIYEQIELLNGQDMPITSSNGTRFDGDGRQLFRALELIFTQVELNHGTHTILTTTISANSPSPKGE</sequence>
<dbReference type="Proteomes" id="UP000030401">
    <property type="component" value="Unassembled WGS sequence"/>
</dbReference>
<proteinExistence type="predicted"/>
<dbReference type="RefSeq" id="WP_036833671.1">
    <property type="nucleotide sequence ID" value="NZ_AVPG01000008.1"/>
</dbReference>
<reference evidence="2 3" key="1">
    <citation type="submission" date="2013-08" db="EMBL/GenBank/DDBJ databases">
        <authorList>
            <person name="Huang J."/>
            <person name="Wang G."/>
        </authorList>
    </citation>
    <scope>NUCLEOTIDE SEQUENCE [LARGE SCALE GENOMIC DNA]</scope>
    <source>
        <strain evidence="2 3">JSM 072002</strain>
    </source>
</reference>
<dbReference type="AlphaFoldDB" id="A0A0A5G7M9"/>
<accession>A0A0A5G7M9</accession>
<keyword evidence="3" id="KW-1185">Reference proteome</keyword>
<feature type="domain" description="Thiamin/hydroxymethyl pyrimidine-binding YkoF putative" evidence="1">
    <location>
        <begin position="117"/>
        <end position="195"/>
    </location>
</feature>
<dbReference type="SUPFAM" id="SSF89957">
    <property type="entry name" value="MTH1187/YkoF-like"/>
    <property type="match status" value="1"/>
</dbReference>
<organism evidence="2 3">
    <name type="scientific">Pontibacillus litoralis JSM 072002</name>
    <dbReference type="NCBI Taxonomy" id="1385512"/>
    <lineage>
        <taxon>Bacteria</taxon>
        <taxon>Bacillati</taxon>
        <taxon>Bacillota</taxon>
        <taxon>Bacilli</taxon>
        <taxon>Bacillales</taxon>
        <taxon>Bacillaceae</taxon>
        <taxon>Pontibacillus</taxon>
    </lineage>
</organism>
<dbReference type="InterPro" id="IPR029756">
    <property type="entry name" value="MTH1187/YkoF-like"/>
</dbReference>
<evidence type="ECO:0000313" key="2">
    <source>
        <dbReference type="EMBL" id="KGX87188.1"/>
    </source>
</evidence>
<dbReference type="Pfam" id="PF07615">
    <property type="entry name" value="Ykof"/>
    <property type="match status" value="2"/>
</dbReference>
<dbReference type="eggNOG" id="ENOG502ZBT9">
    <property type="taxonomic scope" value="Bacteria"/>
</dbReference>
<dbReference type="Gene3D" id="3.30.70.930">
    <property type="match status" value="2"/>
</dbReference>
<comment type="caution">
    <text evidence="2">The sequence shown here is derived from an EMBL/GenBank/DDBJ whole genome shotgun (WGS) entry which is preliminary data.</text>
</comment>
<dbReference type="OrthoDB" id="7767286at2"/>
<evidence type="ECO:0000313" key="3">
    <source>
        <dbReference type="Proteomes" id="UP000030401"/>
    </source>
</evidence>
<gene>
    <name evidence="2" type="ORF">N784_16210</name>
</gene>
<dbReference type="EMBL" id="AVPG01000008">
    <property type="protein sequence ID" value="KGX87188.1"/>
    <property type="molecule type" value="Genomic_DNA"/>
</dbReference>
<dbReference type="InterPro" id="IPR011522">
    <property type="entry name" value="Thiamin/HMP-bd_put_YkoF"/>
</dbReference>
<name>A0A0A5G7M9_9BACI</name>